<dbReference type="KEGG" id="qdo:H9Q78_02230"/>
<name>A0A7G9G5C4_9FIRM</name>
<gene>
    <name evidence="5" type="ORF">H9Q78_02230</name>
</gene>
<accession>A0A7G9G5C4</accession>
<evidence type="ECO:0000313" key="6">
    <source>
        <dbReference type="Proteomes" id="UP000515823"/>
    </source>
</evidence>
<reference evidence="5 6" key="1">
    <citation type="submission" date="2020-08" db="EMBL/GenBank/DDBJ databases">
        <authorList>
            <person name="Liu C."/>
            <person name="Sun Q."/>
        </authorList>
    </citation>
    <scope>NUCLEOTIDE SEQUENCE [LARGE SCALE GENOMIC DNA]</scope>
    <source>
        <strain evidence="5 6">NSJ-38</strain>
    </source>
</reference>
<dbReference type="PANTHER" id="PTHR43280">
    <property type="entry name" value="ARAC-FAMILY TRANSCRIPTIONAL REGULATOR"/>
    <property type="match status" value="1"/>
</dbReference>
<evidence type="ECO:0000256" key="3">
    <source>
        <dbReference type="ARBA" id="ARBA00023163"/>
    </source>
</evidence>
<keyword evidence="3" id="KW-0804">Transcription</keyword>
<dbReference type="AlphaFoldDB" id="A0A7G9G5C4"/>
<evidence type="ECO:0000313" key="5">
    <source>
        <dbReference type="EMBL" id="QNM06006.1"/>
    </source>
</evidence>
<dbReference type="Proteomes" id="UP000515823">
    <property type="component" value="Chromosome"/>
</dbReference>
<evidence type="ECO:0000256" key="1">
    <source>
        <dbReference type="ARBA" id="ARBA00023015"/>
    </source>
</evidence>
<dbReference type="InterPro" id="IPR018060">
    <property type="entry name" value="HTH_AraC"/>
</dbReference>
<feature type="domain" description="HTH araC/xylS-type" evidence="4">
    <location>
        <begin position="146"/>
        <end position="245"/>
    </location>
</feature>
<dbReference type="GO" id="GO:0043565">
    <property type="term" value="F:sequence-specific DNA binding"/>
    <property type="evidence" value="ECO:0007669"/>
    <property type="project" value="InterPro"/>
</dbReference>
<evidence type="ECO:0000259" key="4">
    <source>
        <dbReference type="PROSITE" id="PS01124"/>
    </source>
</evidence>
<proteinExistence type="predicted"/>
<dbReference type="RefSeq" id="WP_249303375.1">
    <property type="nucleotide sequence ID" value="NZ_CP060634.1"/>
</dbReference>
<keyword evidence="2" id="KW-0238">DNA-binding</keyword>
<dbReference type="EMBL" id="CP060634">
    <property type="protein sequence ID" value="QNM06006.1"/>
    <property type="molecule type" value="Genomic_DNA"/>
</dbReference>
<dbReference type="SMART" id="SM00342">
    <property type="entry name" value="HTH_ARAC"/>
    <property type="match status" value="1"/>
</dbReference>
<dbReference type="PANTHER" id="PTHR43280:SF2">
    <property type="entry name" value="HTH-TYPE TRANSCRIPTIONAL REGULATOR EXSA"/>
    <property type="match status" value="1"/>
</dbReference>
<keyword evidence="1" id="KW-0805">Transcription regulation</keyword>
<keyword evidence="6" id="KW-1185">Reference proteome</keyword>
<dbReference type="InterPro" id="IPR009057">
    <property type="entry name" value="Homeodomain-like_sf"/>
</dbReference>
<dbReference type="GO" id="GO:0003700">
    <property type="term" value="F:DNA-binding transcription factor activity"/>
    <property type="evidence" value="ECO:0007669"/>
    <property type="project" value="InterPro"/>
</dbReference>
<sequence length="250" mass="29423">MEFKTFCTGTRTTYREVRLEHELINKFYEIRNPLQEKILSIPDGCVNIWFLWKDGKCQARLIGSALMGKPSLVSNHEQCFGIKFNAGVVPEVFLNDIGHIINNNCPVNKYKDISFMEKEVETMETFEQKLIYFLERDSVFGKNRVNSITKFIVEDVAEKMGNLTVSELADMLGYSQHYTNQVFRRNLGMPIKQYSGIVRIQQAIYGIEMKDRDFIYENLGYYDQSHFIREFKRYTLLTPKSYDKEDWSFV</sequence>
<dbReference type="Pfam" id="PF12833">
    <property type="entry name" value="HTH_18"/>
    <property type="match status" value="1"/>
</dbReference>
<evidence type="ECO:0000256" key="2">
    <source>
        <dbReference type="ARBA" id="ARBA00023125"/>
    </source>
</evidence>
<dbReference type="SUPFAM" id="SSF46689">
    <property type="entry name" value="Homeodomain-like"/>
    <property type="match status" value="1"/>
</dbReference>
<dbReference type="Gene3D" id="1.10.10.60">
    <property type="entry name" value="Homeodomain-like"/>
    <property type="match status" value="1"/>
</dbReference>
<dbReference type="PROSITE" id="PS01124">
    <property type="entry name" value="HTH_ARAC_FAMILY_2"/>
    <property type="match status" value="1"/>
</dbReference>
<protein>
    <submittedName>
        <fullName evidence="5">Helix-turn-helix transcriptional regulator</fullName>
    </submittedName>
</protein>
<organism evidence="5 6">
    <name type="scientific">Qiania dongpingensis</name>
    <dbReference type="NCBI Taxonomy" id="2763669"/>
    <lineage>
        <taxon>Bacteria</taxon>
        <taxon>Bacillati</taxon>
        <taxon>Bacillota</taxon>
        <taxon>Clostridia</taxon>
        <taxon>Lachnospirales</taxon>
        <taxon>Lachnospiraceae</taxon>
        <taxon>Qiania</taxon>
    </lineage>
</organism>